<dbReference type="GO" id="GO:0003700">
    <property type="term" value="F:DNA-binding transcription factor activity"/>
    <property type="evidence" value="ECO:0007669"/>
    <property type="project" value="TreeGrafter"/>
</dbReference>
<reference evidence="5 6" key="1">
    <citation type="submission" date="2017-03" db="EMBL/GenBank/DDBJ databases">
        <title>Isolation of Levoglucosan Utilizing Bacteria.</title>
        <authorList>
            <person name="Arya A.S."/>
        </authorList>
    </citation>
    <scope>NUCLEOTIDE SEQUENCE [LARGE SCALE GENOMIC DNA]</scope>
    <source>
        <strain evidence="5 6">MEC069</strain>
    </source>
</reference>
<dbReference type="OrthoDB" id="569491at2"/>
<evidence type="ECO:0000256" key="1">
    <source>
        <dbReference type="ARBA" id="ARBA00023015"/>
    </source>
</evidence>
<accession>A0A4Y8Q0S0</accession>
<evidence type="ECO:0000313" key="6">
    <source>
        <dbReference type="Proteomes" id="UP000298246"/>
    </source>
</evidence>
<name>A0A4Y8Q0S0_9BACL</name>
<dbReference type="InterPro" id="IPR010982">
    <property type="entry name" value="Lambda_DNA-bd_dom_sf"/>
</dbReference>
<dbReference type="Proteomes" id="UP000298246">
    <property type="component" value="Unassembled WGS sequence"/>
</dbReference>
<evidence type="ECO:0000259" key="4">
    <source>
        <dbReference type="PROSITE" id="PS50932"/>
    </source>
</evidence>
<gene>
    <name evidence="5" type="ORF">B5M42_13700</name>
</gene>
<proteinExistence type="predicted"/>
<protein>
    <recommendedName>
        <fullName evidence="4">HTH lacI-type domain-containing protein</fullName>
    </recommendedName>
</protein>
<dbReference type="AlphaFoldDB" id="A0A4Y8Q0S0"/>
<dbReference type="Pfam" id="PF13407">
    <property type="entry name" value="Peripla_BP_4"/>
    <property type="match status" value="1"/>
</dbReference>
<dbReference type="SUPFAM" id="SSF47413">
    <property type="entry name" value="lambda repressor-like DNA-binding domains"/>
    <property type="match status" value="1"/>
</dbReference>
<evidence type="ECO:0000313" key="5">
    <source>
        <dbReference type="EMBL" id="TFE86932.1"/>
    </source>
</evidence>
<dbReference type="InterPro" id="IPR000843">
    <property type="entry name" value="HTH_LacI"/>
</dbReference>
<dbReference type="Gene3D" id="3.40.50.2300">
    <property type="match status" value="2"/>
</dbReference>
<dbReference type="InterPro" id="IPR025997">
    <property type="entry name" value="SBP_2_dom"/>
</dbReference>
<dbReference type="RefSeq" id="WP_134753739.1">
    <property type="nucleotide sequence ID" value="NZ_MYFO02000015.1"/>
</dbReference>
<keyword evidence="3" id="KW-0804">Transcription</keyword>
<dbReference type="Pfam" id="PF00356">
    <property type="entry name" value="LacI"/>
    <property type="match status" value="1"/>
</dbReference>
<dbReference type="CDD" id="cd01392">
    <property type="entry name" value="HTH_LacI"/>
    <property type="match status" value="1"/>
</dbReference>
<keyword evidence="2" id="KW-0238">DNA-binding</keyword>
<dbReference type="CDD" id="cd06307">
    <property type="entry name" value="PBP1_sugar_binding"/>
    <property type="match status" value="1"/>
</dbReference>
<dbReference type="GO" id="GO:0000976">
    <property type="term" value="F:transcription cis-regulatory region binding"/>
    <property type="evidence" value="ECO:0007669"/>
    <property type="project" value="TreeGrafter"/>
</dbReference>
<dbReference type="Gene3D" id="1.10.260.40">
    <property type="entry name" value="lambda repressor-like DNA-binding domains"/>
    <property type="match status" value="1"/>
</dbReference>
<dbReference type="PANTHER" id="PTHR30146:SF109">
    <property type="entry name" value="HTH-TYPE TRANSCRIPTIONAL REGULATOR GALS"/>
    <property type="match status" value="1"/>
</dbReference>
<feature type="domain" description="HTH lacI-type" evidence="4">
    <location>
        <begin position="12"/>
        <end position="66"/>
    </location>
</feature>
<dbReference type="InterPro" id="IPR028082">
    <property type="entry name" value="Peripla_BP_I"/>
</dbReference>
<dbReference type="SUPFAM" id="SSF53822">
    <property type="entry name" value="Periplasmic binding protein-like I"/>
    <property type="match status" value="1"/>
</dbReference>
<dbReference type="PROSITE" id="PS50932">
    <property type="entry name" value="HTH_LACI_2"/>
    <property type="match status" value="1"/>
</dbReference>
<dbReference type="EMBL" id="MYFO01000016">
    <property type="protein sequence ID" value="TFE86932.1"/>
    <property type="molecule type" value="Genomic_DNA"/>
</dbReference>
<dbReference type="PANTHER" id="PTHR30146">
    <property type="entry name" value="LACI-RELATED TRANSCRIPTIONAL REPRESSOR"/>
    <property type="match status" value="1"/>
</dbReference>
<evidence type="ECO:0000256" key="2">
    <source>
        <dbReference type="ARBA" id="ARBA00023125"/>
    </source>
</evidence>
<evidence type="ECO:0000256" key="3">
    <source>
        <dbReference type="ARBA" id="ARBA00023163"/>
    </source>
</evidence>
<keyword evidence="1" id="KW-0805">Transcription regulation</keyword>
<dbReference type="SMART" id="SM00354">
    <property type="entry name" value="HTH_LACI"/>
    <property type="match status" value="1"/>
</dbReference>
<comment type="caution">
    <text evidence="5">The sequence shown here is derived from an EMBL/GenBank/DDBJ whole genome shotgun (WGS) entry which is preliminary data.</text>
</comment>
<organism evidence="5 6">
    <name type="scientific">Paenibacillus athensensis</name>
    <dbReference type="NCBI Taxonomy" id="1967502"/>
    <lineage>
        <taxon>Bacteria</taxon>
        <taxon>Bacillati</taxon>
        <taxon>Bacillota</taxon>
        <taxon>Bacilli</taxon>
        <taxon>Bacillales</taxon>
        <taxon>Paenibacillaceae</taxon>
        <taxon>Paenibacillus</taxon>
    </lineage>
</organism>
<keyword evidence="6" id="KW-1185">Reference proteome</keyword>
<sequence length="354" mass="39712">MKRKRNPAGHRVTTLDLASRLGLSIATVDRALNNRGSVSAKTRDRVLRAVEELGYLPNRSAKYLSQKVRCTVGVSYMLPPWLARQVDEGLRRAEEELWDYGLKLIIRSDAGSSEEQMEQIRAMLPAIDGLAVAPRETGGFTEFIEGLTADGLPVVTFNNDLPISRPLLYVGSDYEAAGRLGGRLMSLLARRSGDLGIVVRNGYLPNMEQRIAGFRGYFTANPDLHVLGPFQVPGTQRDTAEHIYQMLQRHPNLIGLFAASDNLAEAAEAVKRSDRGGQVALVGFDMNERYAELIREGTVSAVICQEPFYQGYYPINALFDYIVEKQRPRHARIITRLEVVLRENVDHYNRFTLY</sequence>